<keyword evidence="1" id="KW-0472">Membrane</keyword>
<evidence type="ECO:0000259" key="3">
    <source>
        <dbReference type="Pfam" id="PF13739"/>
    </source>
</evidence>
<reference evidence="5" key="2">
    <citation type="submission" date="2007-04" db="EMBL/GenBank/DDBJ databases">
        <title>Draft genome sequence of Bacteroides ovatus (ATCC 8483).</title>
        <authorList>
            <person name="Sudarsanam P."/>
            <person name="Ley R."/>
            <person name="Guruge J."/>
            <person name="Turnbaugh P.J."/>
            <person name="Mahowald M."/>
            <person name="Liep D."/>
            <person name="Gordon J."/>
        </authorList>
    </citation>
    <scope>NUCLEOTIDE SEQUENCE [LARGE SCALE GENOMIC DNA]</scope>
    <source>
        <strain evidence="5">ATCC 8483 / DSM 1896 / JCM 5824 / BCRC 10623 / CCUG 4943 / NCTC 11153</strain>
    </source>
</reference>
<feature type="transmembrane region" description="Helical" evidence="1">
    <location>
        <begin position="19"/>
        <end position="36"/>
    </location>
</feature>
<protein>
    <recommendedName>
        <fullName evidence="6">DUF3298 domain-containing protein</fullName>
    </recommendedName>
</protein>
<dbReference type="Proteomes" id="UP000005475">
    <property type="component" value="Unassembled WGS sequence"/>
</dbReference>
<keyword evidence="1" id="KW-0812">Transmembrane</keyword>
<dbReference type="Gene3D" id="3.90.640.20">
    <property type="entry name" value="Heat-shock cognate protein, ATPase"/>
    <property type="match status" value="1"/>
</dbReference>
<evidence type="ECO:0000256" key="1">
    <source>
        <dbReference type="SAM" id="Phobius"/>
    </source>
</evidence>
<evidence type="ECO:0000313" key="4">
    <source>
        <dbReference type="EMBL" id="EDO10593.1"/>
    </source>
</evidence>
<dbReference type="InterPro" id="IPR025303">
    <property type="entry name" value="PdaC"/>
</dbReference>
<dbReference type="InterPro" id="IPR021729">
    <property type="entry name" value="DUF3298"/>
</dbReference>
<comment type="caution">
    <text evidence="4">The sequence shown here is derived from an EMBL/GenBank/DDBJ whole genome shotgun (WGS) entry which is preliminary data.</text>
</comment>
<evidence type="ECO:0000259" key="2">
    <source>
        <dbReference type="Pfam" id="PF11738"/>
    </source>
</evidence>
<organism evidence="4 5">
    <name type="scientific">Bacteroides ovatus (strain ATCC 8483 / DSM 1896 / JCM 5824 / BCRC 10623 / CCUG 4943 / NCTC 11153)</name>
    <dbReference type="NCBI Taxonomy" id="411476"/>
    <lineage>
        <taxon>Bacteria</taxon>
        <taxon>Pseudomonadati</taxon>
        <taxon>Bacteroidota</taxon>
        <taxon>Bacteroidia</taxon>
        <taxon>Bacteroidales</taxon>
        <taxon>Bacteroidaceae</taxon>
        <taxon>Bacteroides</taxon>
    </lineage>
</organism>
<dbReference type="AlphaFoldDB" id="A0AAN3D8I6"/>
<gene>
    <name evidence="4" type="ORF">BACOVA_04041</name>
</gene>
<name>A0AAN3D8I6_BACO1</name>
<dbReference type="Pfam" id="PF11738">
    <property type="entry name" value="DUF3298"/>
    <property type="match status" value="1"/>
</dbReference>
<keyword evidence="1" id="KW-1133">Transmembrane helix</keyword>
<feature type="domain" description="Deacetylase PdaC" evidence="3">
    <location>
        <begin position="73"/>
        <end position="182"/>
    </location>
</feature>
<sequence length="297" mass="34055">MNDKTNVEFTEKTGMKKQYVSLLAIILSVSGFLFSCHDKMNKNTGALQFDSIQVNKTAHLFNDTAKPACNIIINFAYPVKSSDDMLKDSLNTYFISACFGDKYIGEKPEEVVKQYTENYISEYRRDLEPMYTEDEKDKEDESSIGAWYSYYKGIESHVQLYDKDLLVYRIDYNEYTGGAHGIYMATYLNMDLTLMRPLRLDDIFVGDYKDALTDLIWNQLMADNKVTTHEALEDMGYASTGDIAPTENFYLSKEGITFYYNVYDITPYSMGPVKVTIPFAMMEHLLGSNPILGELKN</sequence>
<dbReference type="InterPro" id="IPR037126">
    <property type="entry name" value="PdaC/RsiV-like_sf"/>
</dbReference>
<accession>A0AAN3D8I6</accession>
<dbReference type="EMBL" id="AAXF02000052">
    <property type="protein sequence ID" value="EDO10593.1"/>
    <property type="molecule type" value="Genomic_DNA"/>
</dbReference>
<feature type="domain" description="DUF3298" evidence="2">
    <location>
        <begin position="201"/>
        <end position="279"/>
    </location>
</feature>
<evidence type="ECO:0000313" key="5">
    <source>
        <dbReference type="Proteomes" id="UP000005475"/>
    </source>
</evidence>
<proteinExistence type="predicted"/>
<reference evidence="4 5" key="1">
    <citation type="submission" date="2007-03" db="EMBL/GenBank/DDBJ databases">
        <authorList>
            <person name="Fulton L."/>
            <person name="Clifton S."/>
            <person name="Fulton B."/>
            <person name="Xu J."/>
            <person name="Minx P."/>
            <person name="Pepin K.H."/>
            <person name="Johnson M."/>
            <person name="Thiruvilangam P."/>
            <person name="Bhonagiri V."/>
            <person name="Nash W.E."/>
            <person name="Mardis E.R."/>
            <person name="Wilson R.K."/>
        </authorList>
    </citation>
    <scope>NUCLEOTIDE SEQUENCE [LARGE SCALE GENOMIC DNA]</scope>
    <source>
        <strain evidence="5">ATCC 8483 / DSM 1896 / JCM 5824 / BCRC 10623 / CCUG 4943 / NCTC 11153</strain>
    </source>
</reference>
<evidence type="ECO:0008006" key="6">
    <source>
        <dbReference type="Google" id="ProtNLM"/>
    </source>
</evidence>
<dbReference type="Pfam" id="PF13739">
    <property type="entry name" value="PdaC"/>
    <property type="match status" value="1"/>
</dbReference>
<dbReference type="Gene3D" id="3.30.565.40">
    <property type="entry name" value="Fervidobacterium nodosum Rt17-B1 like"/>
    <property type="match status" value="1"/>
</dbReference>